<reference evidence="4 5" key="1">
    <citation type="submission" date="2021-02" db="EMBL/GenBank/DDBJ databases">
        <title>Pan-genome distribution and transcriptional activeness of fungal secondary metabolism genes in Aspergillus section Fumigati.</title>
        <authorList>
            <person name="Takahashi H."/>
            <person name="Umemura M."/>
            <person name="Ninomiya A."/>
            <person name="Kusuya Y."/>
            <person name="Urayama S."/>
            <person name="Shimizu M."/>
            <person name="Watanabe A."/>
            <person name="Kamei K."/>
            <person name="Yaguchi T."/>
            <person name="Hagiwara D."/>
        </authorList>
    </citation>
    <scope>NUCLEOTIDE SEQUENCE [LARGE SCALE GENOMIC DNA]</scope>
    <source>
        <strain evidence="4 5">IFM 47045</strain>
    </source>
</reference>
<dbReference type="PANTHER" id="PTHR35778:SF1">
    <property type="entry name" value="SIGNALING MUCIN HKR1-RELATED"/>
    <property type="match status" value="1"/>
</dbReference>
<dbReference type="GO" id="GO:0005886">
    <property type="term" value="C:plasma membrane"/>
    <property type="evidence" value="ECO:0007669"/>
    <property type="project" value="InterPro"/>
</dbReference>
<comment type="caution">
    <text evidence="4">The sequence shown here is derived from an EMBL/GenBank/DDBJ whole genome shotgun (WGS) entry which is preliminary data.</text>
</comment>
<feature type="region of interest" description="Disordered" evidence="1">
    <location>
        <begin position="107"/>
        <end position="150"/>
    </location>
</feature>
<name>A0A9P3C501_ASPVI</name>
<sequence>MRPATHLVAALLSLGGLELVAAENAQELKPRFIPKQFKRHVVYGRDSSADSSSSSDTHLNTRADLNPFISYFNGLLQNGAATSSTTLPIVAPSSTVAPSAVTSSGAYQSAQATTPSTAQTSSQAKTDTSDDSQTPPASSTPAASSGNVVGDALGGVGTLVGGVLGTPTSSTNPIPTVSSPATDKSKTSGGSTTENTDPSSNSTTLTGSSYVAAPSPDEATPSPAASSSGLLDTVSSNLAGILPEASSPVAPGAANTDSTTNTDGTVTPSSTGNNYPTETGPAVTPSATSSSGLGGILVPILGSSPVIPIASTPTSSFVGVPTGLTSMIIPAGIGGTGTGTSYTQISPNVPTPAPSATSIPVIPGSPNTALGSSIAVTGSTAVGSTVPTGQVTPTATFSSSAIPTPSTTEQTTPSPTTTPETTVAPTTATTIHPPETTTSENTDFVPSGILVEPTTTTQLSTTETTTGSSRPAQLPGSISPANGVTSPPADSTLIQIGFNGKLRYSFVATTPLSSSQIFLYVPQGLIYALEILSKDISMFAIQPYDNSASTGYIATVALAYIPTDKVDTLRKLLRAPLSKLYQQPNESVKTLFSMIDPSIPLVVGESGSSSGGGLSSGSGYRGSGSGSDGNGSGSGSGNDSDAGASRSSTTRASSVGIGVGVVCGAAAYGAGMFWVARRYRKKRQLHRRSNSTMEQTSEGRGAGSLFTAGGRLSRNSQNSRGSGRGQMISAPVMAENSLGWN</sequence>
<dbReference type="EMBL" id="BOPL01000015">
    <property type="protein sequence ID" value="GIK07849.1"/>
    <property type="molecule type" value="Genomic_DNA"/>
</dbReference>
<feature type="compositionally biased region" description="Low complexity" evidence="1">
    <location>
        <begin position="637"/>
        <end position="650"/>
    </location>
</feature>
<feature type="region of interest" description="Disordered" evidence="1">
    <location>
        <begin position="164"/>
        <end position="231"/>
    </location>
</feature>
<feature type="compositionally biased region" description="Low complexity" evidence="1">
    <location>
        <begin position="709"/>
        <end position="721"/>
    </location>
</feature>
<protein>
    <recommendedName>
        <fullName evidence="6">Mucin family signaling protein Msb2</fullName>
    </recommendedName>
</protein>
<dbReference type="OrthoDB" id="3366093at2759"/>
<evidence type="ECO:0008006" key="6">
    <source>
        <dbReference type="Google" id="ProtNLM"/>
    </source>
</evidence>
<evidence type="ECO:0000313" key="4">
    <source>
        <dbReference type="EMBL" id="GIK07849.1"/>
    </source>
</evidence>
<feature type="signal peptide" evidence="3">
    <location>
        <begin position="1"/>
        <end position="22"/>
    </location>
</feature>
<feature type="compositionally biased region" description="Low complexity" evidence="1">
    <location>
        <begin position="252"/>
        <end position="271"/>
    </location>
</feature>
<feature type="compositionally biased region" description="Low complexity" evidence="1">
    <location>
        <begin position="454"/>
        <end position="466"/>
    </location>
</feature>
<dbReference type="GO" id="GO:0030010">
    <property type="term" value="P:establishment of cell polarity"/>
    <property type="evidence" value="ECO:0007669"/>
    <property type="project" value="TreeGrafter"/>
</dbReference>
<dbReference type="Proteomes" id="UP000710440">
    <property type="component" value="Unassembled WGS sequence"/>
</dbReference>
<dbReference type="GO" id="GO:0031505">
    <property type="term" value="P:fungal-type cell wall organization"/>
    <property type="evidence" value="ECO:0007669"/>
    <property type="project" value="TreeGrafter"/>
</dbReference>
<keyword evidence="2" id="KW-1133">Transmembrane helix</keyword>
<dbReference type="GO" id="GO:0006972">
    <property type="term" value="P:hyperosmotic response"/>
    <property type="evidence" value="ECO:0007669"/>
    <property type="project" value="TreeGrafter"/>
</dbReference>
<feature type="region of interest" description="Disordered" evidence="1">
    <location>
        <begin position="606"/>
        <end position="650"/>
    </location>
</feature>
<dbReference type="GO" id="GO:0009986">
    <property type="term" value="C:cell surface"/>
    <property type="evidence" value="ECO:0007669"/>
    <property type="project" value="TreeGrafter"/>
</dbReference>
<feature type="region of interest" description="Disordered" evidence="1">
    <location>
        <begin position="243"/>
        <end position="289"/>
    </location>
</feature>
<feature type="compositionally biased region" description="Polar residues" evidence="1">
    <location>
        <begin position="387"/>
        <end position="400"/>
    </location>
</feature>
<dbReference type="InterPro" id="IPR039295">
    <property type="entry name" value="MSB2"/>
</dbReference>
<dbReference type="GO" id="GO:0030427">
    <property type="term" value="C:site of polarized growth"/>
    <property type="evidence" value="ECO:0007669"/>
    <property type="project" value="TreeGrafter"/>
</dbReference>
<feature type="compositionally biased region" description="Polar residues" evidence="1">
    <location>
        <begin position="166"/>
        <end position="182"/>
    </location>
</feature>
<keyword evidence="2" id="KW-0812">Transmembrane</keyword>
<dbReference type="RefSeq" id="XP_043131035.1">
    <property type="nucleotide sequence ID" value="XM_043275100.1"/>
</dbReference>
<dbReference type="AlphaFoldDB" id="A0A9P3C501"/>
<dbReference type="GO" id="GO:0005576">
    <property type="term" value="C:extracellular region"/>
    <property type="evidence" value="ECO:0007669"/>
    <property type="project" value="TreeGrafter"/>
</dbReference>
<proteinExistence type="predicted"/>
<evidence type="ECO:0000256" key="3">
    <source>
        <dbReference type="SAM" id="SignalP"/>
    </source>
</evidence>
<evidence type="ECO:0000256" key="2">
    <source>
        <dbReference type="SAM" id="Phobius"/>
    </source>
</evidence>
<keyword evidence="2" id="KW-0472">Membrane</keyword>
<feature type="compositionally biased region" description="Polar residues" evidence="1">
    <location>
        <begin position="194"/>
        <end position="209"/>
    </location>
</feature>
<keyword evidence="3" id="KW-0732">Signal</keyword>
<dbReference type="PANTHER" id="PTHR35778">
    <property type="entry name" value="SIGNALING MUCIN HKR1-RELATED"/>
    <property type="match status" value="1"/>
</dbReference>
<evidence type="ECO:0000256" key="1">
    <source>
        <dbReference type="SAM" id="MobiDB-lite"/>
    </source>
</evidence>
<feature type="chain" id="PRO_5040160010" description="Mucin family signaling protein Msb2" evidence="3">
    <location>
        <begin position="23"/>
        <end position="741"/>
    </location>
</feature>
<feature type="compositionally biased region" description="Gly residues" evidence="1">
    <location>
        <begin position="609"/>
        <end position="636"/>
    </location>
</feature>
<dbReference type="GO" id="GO:0001402">
    <property type="term" value="P:signal transduction involved in filamentous growth"/>
    <property type="evidence" value="ECO:0007669"/>
    <property type="project" value="TreeGrafter"/>
</dbReference>
<feature type="transmembrane region" description="Helical" evidence="2">
    <location>
        <begin position="655"/>
        <end position="676"/>
    </location>
</feature>
<gene>
    <name evidence="4" type="ORF">Aspvir_003518</name>
</gene>
<feature type="region of interest" description="Disordered" evidence="1">
    <location>
        <begin position="387"/>
        <end position="486"/>
    </location>
</feature>
<organism evidence="4 5">
    <name type="scientific">Aspergillus viridinutans</name>
    <dbReference type="NCBI Taxonomy" id="75553"/>
    <lineage>
        <taxon>Eukaryota</taxon>
        <taxon>Fungi</taxon>
        <taxon>Dikarya</taxon>
        <taxon>Ascomycota</taxon>
        <taxon>Pezizomycotina</taxon>
        <taxon>Eurotiomycetes</taxon>
        <taxon>Eurotiomycetidae</taxon>
        <taxon>Eurotiales</taxon>
        <taxon>Aspergillaceae</taxon>
        <taxon>Aspergillus</taxon>
        <taxon>Aspergillus subgen. Fumigati</taxon>
    </lineage>
</organism>
<feature type="region of interest" description="Disordered" evidence="1">
    <location>
        <begin position="683"/>
        <end position="726"/>
    </location>
</feature>
<dbReference type="GeneID" id="66931500"/>
<dbReference type="GO" id="GO:0005034">
    <property type="term" value="F:osmosensor activity"/>
    <property type="evidence" value="ECO:0007669"/>
    <property type="project" value="InterPro"/>
</dbReference>
<dbReference type="GO" id="GO:0007232">
    <property type="term" value="P:osmosensory signaling pathway via Sho1 osmosensor"/>
    <property type="evidence" value="ECO:0007669"/>
    <property type="project" value="InterPro"/>
</dbReference>
<feature type="compositionally biased region" description="Low complexity" evidence="1">
    <location>
        <begin position="401"/>
        <end position="439"/>
    </location>
</feature>
<evidence type="ECO:0000313" key="5">
    <source>
        <dbReference type="Proteomes" id="UP000710440"/>
    </source>
</evidence>
<accession>A0A9P3C501</accession>
<keyword evidence="5" id="KW-1185">Reference proteome</keyword>